<dbReference type="RefSeq" id="WP_377056647.1">
    <property type="nucleotide sequence ID" value="NZ_JBHLVZ010000109.1"/>
</dbReference>
<proteinExistence type="predicted"/>
<evidence type="ECO:0000313" key="7">
    <source>
        <dbReference type="EMBL" id="MFC0389351.1"/>
    </source>
</evidence>
<organism evidence="7 8">
    <name type="scientific">Muricoccus vinaceus</name>
    <dbReference type="NCBI Taxonomy" id="424704"/>
    <lineage>
        <taxon>Bacteria</taxon>
        <taxon>Pseudomonadati</taxon>
        <taxon>Pseudomonadota</taxon>
        <taxon>Alphaproteobacteria</taxon>
        <taxon>Acetobacterales</taxon>
        <taxon>Roseomonadaceae</taxon>
        <taxon>Muricoccus</taxon>
    </lineage>
</organism>
<evidence type="ECO:0000256" key="2">
    <source>
        <dbReference type="ARBA" id="ARBA00022692"/>
    </source>
</evidence>
<protein>
    <submittedName>
        <fullName evidence="7">YkvA family protein</fullName>
    </submittedName>
</protein>
<feature type="domain" description="DUF1232" evidence="6">
    <location>
        <begin position="35"/>
        <end position="71"/>
    </location>
</feature>
<dbReference type="Proteomes" id="UP001589789">
    <property type="component" value="Unassembled WGS sequence"/>
</dbReference>
<evidence type="ECO:0000256" key="1">
    <source>
        <dbReference type="ARBA" id="ARBA00004127"/>
    </source>
</evidence>
<comment type="subcellular location">
    <subcellularLocation>
        <location evidence="1">Endomembrane system</location>
        <topology evidence="1">Multi-pass membrane protein</topology>
    </subcellularLocation>
</comment>
<evidence type="ECO:0000256" key="5">
    <source>
        <dbReference type="SAM" id="Phobius"/>
    </source>
</evidence>
<comment type="caution">
    <text evidence="7">The sequence shown here is derived from an EMBL/GenBank/DDBJ whole genome shotgun (WGS) entry which is preliminary data.</text>
</comment>
<name>A0ABV6J0T7_9PROT</name>
<evidence type="ECO:0000256" key="4">
    <source>
        <dbReference type="ARBA" id="ARBA00023136"/>
    </source>
</evidence>
<keyword evidence="3 5" id="KW-1133">Transmembrane helix</keyword>
<dbReference type="EMBL" id="JBHLVZ010000109">
    <property type="protein sequence ID" value="MFC0389351.1"/>
    <property type="molecule type" value="Genomic_DNA"/>
</dbReference>
<keyword evidence="2 5" id="KW-0812">Transmembrane</keyword>
<reference evidence="7 8" key="1">
    <citation type="submission" date="2024-09" db="EMBL/GenBank/DDBJ databases">
        <authorList>
            <person name="Sun Q."/>
            <person name="Mori K."/>
        </authorList>
    </citation>
    <scope>NUCLEOTIDE SEQUENCE [LARGE SCALE GENOMIC DNA]</scope>
    <source>
        <strain evidence="7 8">CCM 7468</strain>
    </source>
</reference>
<keyword evidence="4 5" id="KW-0472">Membrane</keyword>
<sequence>MTGWTAQLRGWARGVKRDVIALWIAARDPRTPTAAKVAAAVVAAYALSPIDLIPDFIPLLGYLDDVVIVPLGILLVVRLVPPALMAKFREDAARREERPGSLTGTVIIIVLWVAGAALLLRWLWPRFME</sequence>
<keyword evidence="8" id="KW-1185">Reference proteome</keyword>
<accession>A0ABV6J0T7</accession>
<feature type="transmembrane region" description="Helical" evidence="5">
    <location>
        <begin position="59"/>
        <end position="80"/>
    </location>
</feature>
<evidence type="ECO:0000259" key="6">
    <source>
        <dbReference type="Pfam" id="PF06803"/>
    </source>
</evidence>
<dbReference type="InterPro" id="IPR010652">
    <property type="entry name" value="DUF1232"/>
</dbReference>
<evidence type="ECO:0000256" key="3">
    <source>
        <dbReference type="ARBA" id="ARBA00022989"/>
    </source>
</evidence>
<evidence type="ECO:0000313" key="8">
    <source>
        <dbReference type="Proteomes" id="UP001589789"/>
    </source>
</evidence>
<feature type="transmembrane region" description="Helical" evidence="5">
    <location>
        <begin position="101"/>
        <end position="124"/>
    </location>
</feature>
<gene>
    <name evidence="7" type="ORF">ACFFIC_27970</name>
</gene>
<dbReference type="Pfam" id="PF06803">
    <property type="entry name" value="DUF1232"/>
    <property type="match status" value="1"/>
</dbReference>